<dbReference type="OMA" id="IHTHTSN"/>
<organism evidence="2 3">
    <name type="scientific">Rosa chinensis</name>
    <name type="common">China rose</name>
    <dbReference type="NCBI Taxonomy" id="74649"/>
    <lineage>
        <taxon>Eukaryota</taxon>
        <taxon>Viridiplantae</taxon>
        <taxon>Streptophyta</taxon>
        <taxon>Embryophyta</taxon>
        <taxon>Tracheophyta</taxon>
        <taxon>Spermatophyta</taxon>
        <taxon>Magnoliopsida</taxon>
        <taxon>eudicotyledons</taxon>
        <taxon>Gunneridae</taxon>
        <taxon>Pentapetalae</taxon>
        <taxon>rosids</taxon>
        <taxon>fabids</taxon>
        <taxon>Rosales</taxon>
        <taxon>Rosaceae</taxon>
        <taxon>Rosoideae</taxon>
        <taxon>Rosoideae incertae sedis</taxon>
        <taxon>Rosa</taxon>
    </lineage>
</organism>
<evidence type="ECO:0000313" key="3">
    <source>
        <dbReference type="Proteomes" id="UP000238479"/>
    </source>
</evidence>
<dbReference type="PANTHER" id="PTHR33144">
    <property type="entry name" value="OS10G0409366 PROTEIN-RELATED"/>
    <property type="match status" value="1"/>
</dbReference>
<reference evidence="2 3" key="1">
    <citation type="journal article" date="2018" name="Nat. Genet.">
        <title>The Rosa genome provides new insights in the design of modern roses.</title>
        <authorList>
            <person name="Bendahmane M."/>
        </authorList>
    </citation>
    <scope>NUCLEOTIDE SEQUENCE [LARGE SCALE GENOMIC DNA]</scope>
    <source>
        <strain evidence="3">cv. Old Blush</strain>
    </source>
</reference>
<sequence>MEFNMEPLSNEMEIAQSLLHMQQTNITNEFHNVVGIVNEFTDGSNSEAEEDDSFNLRGVNRPNWAKGGNVEYLKFNDEGQAVEPEATVARWQRYLGMKATDHRLFQLNVFDWREFRKGKKLDEAWDAIRRTIDWSDPETQRKSGRIRFVVERKLNDRWKTFKAKLRKVWYTPNVGTEERFKCKDGRVSKEQWVALVNHWEDEKEQWRSIVNKQSRAKRRMMHTTGTKTFAEIRNKYKKINGGVNPDRCKMFELTHVHPDEPNSKQAIALMKDKIDKMKTTKRASQLPETLNDFEINEVYVSVLGKETRGGVRGFGFGVRPEQVPGVLVQKRGVHLEVQAMREQHEAEIETIRKESQEKEDKLREELNKQTLATKDKFKNMEIAMKKQEALMALLLGAYESTDMLAAALRMKGASLQPSMSHIQSSYEENLDDVYIPHCSEELQQQVTRN</sequence>
<keyword evidence="3" id="KW-1185">Reference proteome</keyword>
<comment type="caution">
    <text evidence="2">The sequence shown here is derived from an EMBL/GenBank/DDBJ whole genome shotgun (WGS) entry which is preliminary data.</text>
</comment>
<feature type="coiled-coil region" evidence="1">
    <location>
        <begin position="334"/>
        <end position="372"/>
    </location>
</feature>
<dbReference type="Gramene" id="PRQ40437">
    <property type="protein sequence ID" value="PRQ40437"/>
    <property type="gene ID" value="RchiOBHm_Chr4g0435991"/>
</dbReference>
<dbReference type="AlphaFoldDB" id="A0A2P6R1Y1"/>
<dbReference type="PANTHER" id="PTHR33144:SF46">
    <property type="entry name" value="OS04G0610000 PROTEIN"/>
    <property type="match status" value="1"/>
</dbReference>
<accession>A0A2P6R1Y1</accession>
<gene>
    <name evidence="2" type="ORF">RchiOBHm_Chr4g0435991</name>
</gene>
<dbReference type="STRING" id="74649.A0A2P6R1Y1"/>
<dbReference type="Proteomes" id="UP000238479">
    <property type="component" value="Chromosome 4"/>
</dbReference>
<dbReference type="Pfam" id="PF03004">
    <property type="entry name" value="Transposase_24"/>
    <property type="match status" value="1"/>
</dbReference>
<dbReference type="InterPro" id="IPR004252">
    <property type="entry name" value="Probable_transposase_24"/>
</dbReference>
<name>A0A2P6R1Y1_ROSCH</name>
<evidence type="ECO:0000256" key="1">
    <source>
        <dbReference type="SAM" id="Coils"/>
    </source>
</evidence>
<keyword evidence="1" id="KW-0175">Coiled coil</keyword>
<dbReference type="OrthoDB" id="1913335at2759"/>
<proteinExistence type="predicted"/>
<evidence type="ECO:0000313" key="2">
    <source>
        <dbReference type="EMBL" id="PRQ40437.1"/>
    </source>
</evidence>
<dbReference type="EMBL" id="PDCK01000042">
    <property type="protein sequence ID" value="PRQ40437.1"/>
    <property type="molecule type" value="Genomic_DNA"/>
</dbReference>
<protein>
    <submittedName>
        <fullName evidence="2">Putative transposase, Ptta/En/Spm, plant</fullName>
    </submittedName>
</protein>